<dbReference type="InterPro" id="IPR032675">
    <property type="entry name" value="LRR_dom_sf"/>
</dbReference>
<dbReference type="AlphaFoldDB" id="A0A816Y180"/>
<organism evidence="1 2">
    <name type="scientific">Rotaria magnacalcarata</name>
    <dbReference type="NCBI Taxonomy" id="392030"/>
    <lineage>
        <taxon>Eukaryota</taxon>
        <taxon>Metazoa</taxon>
        <taxon>Spiralia</taxon>
        <taxon>Gnathifera</taxon>
        <taxon>Rotifera</taxon>
        <taxon>Eurotatoria</taxon>
        <taxon>Bdelloidea</taxon>
        <taxon>Philodinida</taxon>
        <taxon>Philodinidae</taxon>
        <taxon>Rotaria</taxon>
    </lineage>
</organism>
<proteinExistence type="predicted"/>
<evidence type="ECO:0000313" key="1">
    <source>
        <dbReference type="EMBL" id="CAF2152761.1"/>
    </source>
</evidence>
<comment type="caution">
    <text evidence="1">The sequence shown here is derived from an EMBL/GenBank/DDBJ whole genome shotgun (WGS) entry which is preliminary data.</text>
</comment>
<evidence type="ECO:0000313" key="2">
    <source>
        <dbReference type="Proteomes" id="UP000663887"/>
    </source>
</evidence>
<accession>A0A816Y180</accession>
<protein>
    <submittedName>
        <fullName evidence="1">Uncharacterized protein</fullName>
    </submittedName>
</protein>
<sequence>MVSEDITILLLPYLIGTGKLNLTDYNLVKAVRWMVGHPDVVSNLGSICYLYARIDDVEFDSDSDNSSDDLSEENENRIFISYQKHMHLQHLLSFLPNLTSLILDLWPTDELMTVIGQCCKNLQCFQSHTLNRHNISDSSLAMLCHCSNLEIVRFINILPGSFDSDCSKTFSKAGFAMLILELSKLNRLECPEHLLRDAFQLIHEMKFNGILQLNFMKLHDVELPGSTVEIISRLCPYIAIFHISVNNNEENIIAEPLNRLICLQQLYLRLGIGVNIQLIGLKEFGHRLKLLSLIKYGFNESDLALINKHCFNLKILCLPRYNYDLDNADLYASLIDFNFIPKFRSLFGLKIDAKISGRLFAIMNRQMPYLRILYCTGATIDEFPAAVRDITDHGSWSHLEVLALPEESSYEDKFLICLLGSLKNLKKLAVDLPLSSQLTVMKFISEQSLSVRTCSYSDLPDMTYISYDII</sequence>
<gene>
    <name evidence="1" type="ORF">XDN619_LOCUS28929</name>
</gene>
<name>A0A816Y180_9BILA</name>
<reference evidence="1" key="1">
    <citation type="submission" date="2021-02" db="EMBL/GenBank/DDBJ databases">
        <authorList>
            <person name="Nowell W R."/>
        </authorList>
    </citation>
    <scope>NUCLEOTIDE SEQUENCE</scope>
</reference>
<dbReference type="Gene3D" id="3.80.10.10">
    <property type="entry name" value="Ribonuclease Inhibitor"/>
    <property type="match status" value="1"/>
</dbReference>
<dbReference type="EMBL" id="CAJNRG010014043">
    <property type="protein sequence ID" value="CAF2152761.1"/>
    <property type="molecule type" value="Genomic_DNA"/>
</dbReference>
<dbReference type="Proteomes" id="UP000663887">
    <property type="component" value="Unassembled WGS sequence"/>
</dbReference>